<keyword evidence="3" id="KW-0175">Coiled coil</keyword>
<dbReference type="InterPro" id="IPR010886">
    <property type="entry name" value="Hc1"/>
</dbReference>
<dbReference type="Proteomes" id="UP000245523">
    <property type="component" value="Unassembled WGS sequence"/>
</dbReference>
<gene>
    <name evidence="4" type="ORF">B0H50_11329</name>
</gene>
<sequence length="69" mass="7817">MDLVQQLEQDLEALKHEYDKFKKGNKSAGTRARKVLQDIKRTCQDLRVSIQGVKKESEGGKPEEEGDVS</sequence>
<organism evidence="4 5">
    <name type="scientific">Hallerella porci</name>
    <dbReference type="NCBI Taxonomy" id="1945871"/>
    <lineage>
        <taxon>Bacteria</taxon>
        <taxon>Pseudomonadati</taxon>
        <taxon>Fibrobacterota</taxon>
        <taxon>Fibrobacteria</taxon>
        <taxon>Fibrobacterales</taxon>
        <taxon>Fibrobacteraceae</taxon>
        <taxon>Hallerella</taxon>
    </lineage>
</organism>
<evidence type="ECO:0000256" key="1">
    <source>
        <dbReference type="ARBA" id="ARBA00002333"/>
    </source>
</evidence>
<comment type="caution">
    <text evidence="4">The sequence shown here is derived from an EMBL/GenBank/DDBJ whole genome shotgun (WGS) entry which is preliminary data.</text>
</comment>
<dbReference type="EMBL" id="QGHD01000013">
    <property type="protein sequence ID" value="PWK99182.1"/>
    <property type="molecule type" value="Genomic_DNA"/>
</dbReference>
<protein>
    <recommendedName>
        <fullName evidence="6">Histone H1</fullName>
    </recommendedName>
</protein>
<keyword evidence="5" id="KW-1185">Reference proteome</keyword>
<accession>A0ABX5LLR6</accession>
<evidence type="ECO:0000313" key="4">
    <source>
        <dbReference type="EMBL" id="PWK99182.1"/>
    </source>
</evidence>
<evidence type="ECO:0000256" key="2">
    <source>
        <dbReference type="ARBA" id="ARBA00008424"/>
    </source>
</evidence>
<feature type="coiled-coil region" evidence="3">
    <location>
        <begin position="4"/>
        <end position="56"/>
    </location>
</feature>
<dbReference type="RefSeq" id="WP_109587508.1">
    <property type="nucleotide sequence ID" value="NZ_QGHD01000013.1"/>
</dbReference>
<evidence type="ECO:0000313" key="5">
    <source>
        <dbReference type="Proteomes" id="UP000245523"/>
    </source>
</evidence>
<name>A0ABX5LLR6_9BACT</name>
<proteinExistence type="inferred from homology"/>
<dbReference type="Pfam" id="PF07432">
    <property type="entry name" value="Hc1"/>
    <property type="match status" value="1"/>
</dbReference>
<reference evidence="4 5" key="1">
    <citation type="submission" date="2018-05" db="EMBL/GenBank/DDBJ databases">
        <title>Animal gut microbial communities from fecal samples from Wisconsin, USA.</title>
        <authorList>
            <person name="Neumann A."/>
        </authorList>
    </citation>
    <scope>NUCLEOTIDE SEQUENCE [LARGE SCALE GENOMIC DNA]</scope>
    <source>
        <strain evidence="4 5">UWS4</strain>
    </source>
</reference>
<evidence type="ECO:0008006" key="6">
    <source>
        <dbReference type="Google" id="ProtNLM"/>
    </source>
</evidence>
<comment type="function">
    <text evidence="1">Might have a role analogous to that of eukaryotic histone proteins.</text>
</comment>
<evidence type="ECO:0000256" key="3">
    <source>
        <dbReference type="SAM" id="Coils"/>
    </source>
</evidence>
<comment type="similarity">
    <text evidence="2">Belongs to the histone H1/H5 family. HCT subfamily.</text>
</comment>